<evidence type="ECO:0000256" key="1">
    <source>
        <dbReference type="SAM" id="MobiDB-lite"/>
    </source>
</evidence>
<dbReference type="EMBL" id="ACFC01000015">
    <property type="protein sequence ID" value="EEE04522.1"/>
    <property type="molecule type" value="Genomic_DNA"/>
</dbReference>
<feature type="compositionally biased region" description="Basic and acidic residues" evidence="1">
    <location>
        <begin position="12"/>
        <end position="30"/>
    </location>
</feature>
<sequence length="47" mass="5290">MVVLKRIVAGRPSRDNRVRRPLRTGDDARPTRVRPFAQAGSTSTRQS</sequence>
<dbReference type="AlphaFoldDB" id="B9BXU2"/>
<organism evidence="2 3">
    <name type="scientific">Burkholderia multivorans CGD2</name>
    <dbReference type="NCBI Taxonomy" id="513052"/>
    <lineage>
        <taxon>Bacteria</taxon>
        <taxon>Pseudomonadati</taxon>
        <taxon>Pseudomonadota</taxon>
        <taxon>Betaproteobacteria</taxon>
        <taxon>Burkholderiales</taxon>
        <taxon>Burkholderiaceae</taxon>
        <taxon>Burkholderia</taxon>
        <taxon>Burkholderia cepacia complex</taxon>
    </lineage>
</organism>
<evidence type="ECO:0000313" key="2">
    <source>
        <dbReference type="EMBL" id="EEE04522.1"/>
    </source>
</evidence>
<gene>
    <name evidence="2" type="ORF">BURMUCGD2_3246</name>
</gene>
<dbReference type="Proteomes" id="UP000004535">
    <property type="component" value="Unassembled WGS sequence"/>
</dbReference>
<name>B9BXU2_9BURK</name>
<evidence type="ECO:0000313" key="3">
    <source>
        <dbReference type="Proteomes" id="UP000004535"/>
    </source>
</evidence>
<protein>
    <submittedName>
        <fullName evidence="2">Uncharacterized protein</fullName>
    </submittedName>
</protein>
<accession>B9BXU2</accession>
<feature type="region of interest" description="Disordered" evidence="1">
    <location>
        <begin position="1"/>
        <end position="47"/>
    </location>
</feature>
<comment type="caution">
    <text evidence="2">The sequence shown here is derived from an EMBL/GenBank/DDBJ whole genome shotgun (WGS) entry which is preliminary data.</text>
</comment>
<reference evidence="2 3" key="1">
    <citation type="journal article" date="2012" name="J. Bacteriol.">
        <title>Draft Genome Sequence Determination for Cystic Fibrosis and Chronic Granulomatous Disease Burkholderia multivorans Isolates.</title>
        <authorList>
            <person name="Varga J.J."/>
            <person name="Losada L."/>
            <person name="Zelazny A.M."/>
            <person name="Brinkac L."/>
            <person name="Harkins D."/>
            <person name="Radune D."/>
            <person name="Hostetler J."/>
            <person name="Sampaio E.P."/>
            <person name="Ronning C.M."/>
            <person name="Nierman W.C."/>
            <person name="Greenberg D.E."/>
            <person name="Holland S.M."/>
            <person name="Goldberg J.B."/>
        </authorList>
    </citation>
    <scope>NUCLEOTIDE SEQUENCE [LARGE SCALE GENOMIC DNA]</scope>
    <source>
        <strain evidence="2 3">CGD2</strain>
    </source>
</reference>
<proteinExistence type="predicted"/>